<reference evidence="1 2" key="1">
    <citation type="journal article" date="2003" name="Appl. Environ. Microbiol.">
        <title>Sequencing and characterization of pBM400 from Bacillus megaterium QM B1551.</title>
        <authorList>
            <person name="Scholle M.D."/>
            <person name="White C.A."/>
            <person name="Kunnimalaiyaan M."/>
            <person name="Vary P.S."/>
        </authorList>
    </citation>
    <scope>NUCLEOTIDE SEQUENCE [LARGE SCALE GENOMIC DNA]</scope>
    <source>
        <strain evidence="2">ATCC 12872 / QMB1551</strain>
        <plasmid evidence="1">pBM400</plasmid>
    </source>
</reference>
<dbReference type="AlphaFoldDB" id="D5E3G1"/>
<sequence>MLCVDYITITSSIFIHLKRKKEHKKPVLIYRNKNCYNRKTNNKRFYLNLHIDYSSTLG</sequence>
<evidence type="ECO:0000313" key="1">
    <source>
        <dbReference type="EMBL" id="ADE72336.1"/>
    </source>
</evidence>
<keyword evidence="1" id="KW-0614">Plasmid</keyword>
<gene>
    <name evidence="1" type="ordered locus">BMQ_pBM40055</name>
</gene>
<evidence type="ECO:0000313" key="2">
    <source>
        <dbReference type="Proteomes" id="UP000000935"/>
    </source>
</evidence>
<geneLocation type="plasmid" evidence="1 2">
    <name>pBM400</name>
</geneLocation>
<proteinExistence type="predicted"/>
<dbReference type="HOGENOM" id="CLU_2969841_0_0_9"/>
<dbReference type="Proteomes" id="UP000000935">
    <property type="component" value="Plasmid pBM400"/>
</dbReference>
<reference evidence="1 2" key="2">
    <citation type="journal article" date="2011" name="J. Bacteriol.">
        <title>Genome sequences of the biotechnologically important Bacillus megaterium strains QM B1551 and DSM319.</title>
        <authorList>
            <person name="Eppinger M."/>
            <person name="Bunk B."/>
            <person name="Johns M.A."/>
            <person name="Edirisinghe J.N."/>
            <person name="Kutumbaka K.K."/>
            <person name="Koenig S.S."/>
            <person name="Huot Creasy H."/>
            <person name="Rosovitz M.J."/>
            <person name="Riley D.R."/>
            <person name="Daugherty S."/>
            <person name="Martin M."/>
            <person name="Elbourne L.D."/>
            <person name="Paulsen I."/>
            <person name="Biedendieck R."/>
            <person name="Braun C."/>
            <person name="Grayburn S."/>
            <person name="Dhingra S."/>
            <person name="Lukyanchuk V."/>
            <person name="Ball B."/>
            <person name="Ul-Qamar R."/>
            <person name="Seibel J."/>
            <person name="Bremer E."/>
            <person name="Jahn D."/>
            <person name="Ravel J."/>
            <person name="Vary P.S."/>
        </authorList>
    </citation>
    <scope>NUCLEOTIDE SEQUENCE [LARGE SCALE GENOMIC DNA]</scope>
    <source>
        <strain evidence="2">ATCC 12872 / QMB1551</strain>
        <plasmid evidence="1">pBM400</plasmid>
    </source>
</reference>
<dbReference type="EMBL" id="CP001987">
    <property type="protein sequence ID" value="ADE72336.1"/>
    <property type="molecule type" value="Genomic_DNA"/>
</dbReference>
<accession>D5E3G1</accession>
<dbReference type="KEGG" id="bmq:BMQ_pBM40055"/>
<name>D5E3G1_PRIM1</name>
<protein>
    <submittedName>
        <fullName evidence="1">Uncharacterized protein</fullName>
    </submittedName>
</protein>
<keyword evidence="2" id="KW-1185">Reference proteome</keyword>
<organism evidence="1 2">
    <name type="scientific">Priestia megaterium (strain ATCC 12872 / QMB1551)</name>
    <name type="common">Bacillus megaterium</name>
    <dbReference type="NCBI Taxonomy" id="545693"/>
    <lineage>
        <taxon>Bacteria</taxon>
        <taxon>Bacillati</taxon>
        <taxon>Bacillota</taxon>
        <taxon>Bacilli</taxon>
        <taxon>Bacillales</taxon>
        <taxon>Bacillaceae</taxon>
        <taxon>Priestia</taxon>
    </lineage>
</organism>